<feature type="binding site" evidence="16">
    <location>
        <position position="70"/>
    </location>
    <ligand>
        <name>substrate</name>
    </ligand>
</feature>
<name>A1SVI4_PSYIN</name>
<dbReference type="InterPro" id="IPR036945">
    <property type="entry name" value="DAGK_sf"/>
</dbReference>
<dbReference type="GO" id="GO:0005886">
    <property type="term" value="C:plasma membrane"/>
    <property type="evidence" value="ECO:0007669"/>
    <property type="project" value="UniProtKB-SubCell"/>
</dbReference>
<evidence type="ECO:0000256" key="15">
    <source>
        <dbReference type="PIRSR" id="PIRSR600829-1"/>
    </source>
</evidence>
<accession>A1SVI4</accession>
<keyword evidence="12 19" id="KW-0472">Membrane</keyword>
<dbReference type="Pfam" id="PF01219">
    <property type="entry name" value="DAGK_prokar"/>
    <property type="match status" value="1"/>
</dbReference>
<keyword evidence="9 17" id="KW-0067">ATP-binding</keyword>
<evidence type="ECO:0000313" key="21">
    <source>
        <dbReference type="Proteomes" id="UP000000639"/>
    </source>
</evidence>
<feature type="transmembrane region" description="Helical" evidence="19">
    <location>
        <begin position="97"/>
        <end position="118"/>
    </location>
</feature>
<evidence type="ECO:0000256" key="13">
    <source>
        <dbReference type="ARBA" id="ARBA00023209"/>
    </source>
</evidence>
<dbReference type="GO" id="GO:0005524">
    <property type="term" value="F:ATP binding"/>
    <property type="evidence" value="ECO:0007669"/>
    <property type="project" value="UniProtKB-KW"/>
</dbReference>
<sequence>MSAQDFKNRPFKQRLGFALAGFKQAWQQEHSFRTQVVMAVLTITVFAIIGLTPLWWALILLCIGLVLAAELLNSAIETLIDHLHPQSHPAIGKVKDMLAAMVLMLSIMSVVLACLAVLSRFI</sequence>
<dbReference type="Proteomes" id="UP000000639">
    <property type="component" value="Chromosome"/>
</dbReference>
<evidence type="ECO:0000256" key="10">
    <source>
        <dbReference type="ARBA" id="ARBA00022989"/>
    </source>
</evidence>
<comment type="cofactor">
    <cofactor evidence="18">
        <name>Mg(2+)</name>
        <dbReference type="ChEBI" id="CHEBI:18420"/>
    </cofactor>
    <text evidence="18">Mn(2+), Zn(2+), Cd(2+) and Co(2+) support activity to lesser extents.</text>
</comment>
<keyword evidence="8 20" id="KW-0418">Kinase</keyword>
<comment type="subcellular location">
    <subcellularLocation>
        <location evidence="1">Cell membrane</location>
        <topology evidence="1">Multi-pass membrane protein</topology>
    </subcellularLocation>
</comment>
<evidence type="ECO:0000256" key="2">
    <source>
        <dbReference type="ARBA" id="ARBA00005967"/>
    </source>
</evidence>
<dbReference type="RefSeq" id="WP_011770059.1">
    <property type="nucleotide sequence ID" value="NC_008709.1"/>
</dbReference>
<dbReference type="GO" id="GO:0046872">
    <property type="term" value="F:metal ion binding"/>
    <property type="evidence" value="ECO:0007669"/>
    <property type="project" value="UniProtKB-KW"/>
</dbReference>
<dbReference type="PANTHER" id="PTHR34299">
    <property type="entry name" value="DIACYLGLYCEROL KINASE"/>
    <property type="match status" value="1"/>
</dbReference>
<evidence type="ECO:0000256" key="4">
    <source>
        <dbReference type="ARBA" id="ARBA00022516"/>
    </source>
</evidence>
<evidence type="ECO:0000256" key="14">
    <source>
        <dbReference type="ARBA" id="ARBA00023264"/>
    </source>
</evidence>
<keyword evidence="14" id="KW-1208">Phospholipid metabolism</keyword>
<keyword evidence="6 19" id="KW-0812">Transmembrane</keyword>
<dbReference type="InterPro" id="IPR000829">
    <property type="entry name" value="DAGK"/>
</dbReference>
<feature type="binding site" evidence="17">
    <location>
        <position position="29"/>
    </location>
    <ligand>
        <name>ATP</name>
        <dbReference type="ChEBI" id="CHEBI:30616"/>
    </ligand>
</feature>
<dbReference type="OrthoDB" id="9796011at2"/>
<feature type="active site" description="Proton acceptor" evidence="15">
    <location>
        <position position="70"/>
    </location>
</feature>
<evidence type="ECO:0000256" key="1">
    <source>
        <dbReference type="ARBA" id="ARBA00004651"/>
    </source>
</evidence>
<comment type="similarity">
    <text evidence="2">Belongs to the bacterial diacylglycerol kinase family.</text>
</comment>
<feature type="binding site" evidence="18">
    <location>
        <position position="29"/>
    </location>
    <ligand>
        <name>a divalent metal cation</name>
        <dbReference type="ChEBI" id="CHEBI:60240"/>
    </ligand>
</feature>
<evidence type="ECO:0000256" key="3">
    <source>
        <dbReference type="ARBA" id="ARBA00022475"/>
    </source>
</evidence>
<dbReference type="HOGENOM" id="CLU_112343_2_2_6"/>
<gene>
    <name evidence="20" type="ordered locus">Ping_1713</name>
</gene>
<evidence type="ECO:0000256" key="16">
    <source>
        <dbReference type="PIRSR" id="PIRSR600829-2"/>
    </source>
</evidence>
<dbReference type="AlphaFoldDB" id="A1SVI4"/>
<keyword evidence="5" id="KW-0808">Transferase</keyword>
<dbReference type="Gene3D" id="1.10.287.3610">
    <property type="match status" value="1"/>
</dbReference>
<evidence type="ECO:0000313" key="20">
    <source>
        <dbReference type="EMBL" id="ABM03499.1"/>
    </source>
</evidence>
<evidence type="ECO:0000256" key="11">
    <source>
        <dbReference type="ARBA" id="ARBA00023098"/>
    </source>
</evidence>
<evidence type="ECO:0000256" key="7">
    <source>
        <dbReference type="ARBA" id="ARBA00022741"/>
    </source>
</evidence>
<feature type="binding site" evidence="18">
    <location>
        <position position="77"/>
    </location>
    <ligand>
        <name>a divalent metal cation</name>
        <dbReference type="ChEBI" id="CHEBI:60240"/>
    </ligand>
</feature>
<evidence type="ECO:0000256" key="18">
    <source>
        <dbReference type="PIRSR" id="PIRSR600829-4"/>
    </source>
</evidence>
<feature type="binding site" evidence="17">
    <location>
        <begin position="95"/>
        <end position="96"/>
    </location>
    <ligand>
        <name>ATP</name>
        <dbReference type="ChEBI" id="CHEBI:30616"/>
    </ligand>
</feature>
<keyword evidence="10 19" id="KW-1133">Transmembrane helix</keyword>
<dbReference type="PANTHER" id="PTHR34299:SF1">
    <property type="entry name" value="DIACYLGLYCEROL KINASE"/>
    <property type="match status" value="1"/>
</dbReference>
<reference evidence="20 21" key="1">
    <citation type="submission" date="2007-01" db="EMBL/GenBank/DDBJ databases">
        <title>Complete sequence of Psychromonas ingrahamii 37.</title>
        <authorList>
            <consortium name="US DOE Joint Genome Institute"/>
            <person name="Copeland A."/>
            <person name="Lucas S."/>
            <person name="Lapidus A."/>
            <person name="Barry K."/>
            <person name="Detter J.C."/>
            <person name="Glavina del Rio T."/>
            <person name="Hammon N."/>
            <person name="Israni S."/>
            <person name="Dalin E."/>
            <person name="Tice H."/>
            <person name="Pitluck S."/>
            <person name="Thompson L.S."/>
            <person name="Brettin T."/>
            <person name="Bruce D."/>
            <person name="Han C."/>
            <person name="Tapia R."/>
            <person name="Schmutz J."/>
            <person name="Larimer F."/>
            <person name="Land M."/>
            <person name="Hauser L."/>
            <person name="Kyrpides N."/>
            <person name="Ivanova N."/>
            <person name="Staley J."/>
            <person name="Richardson P."/>
        </authorList>
    </citation>
    <scope>NUCLEOTIDE SEQUENCE [LARGE SCALE GENOMIC DNA]</scope>
    <source>
        <strain evidence="20 21">37</strain>
    </source>
</reference>
<dbReference type="CDD" id="cd14263">
    <property type="entry name" value="DAGK_IM_like"/>
    <property type="match status" value="1"/>
</dbReference>
<keyword evidence="11" id="KW-0443">Lipid metabolism</keyword>
<evidence type="ECO:0000256" key="12">
    <source>
        <dbReference type="ARBA" id="ARBA00023136"/>
    </source>
</evidence>
<feature type="binding site" evidence="17">
    <location>
        <position position="77"/>
    </location>
    <ligand>
        <name>ATP</name>
        <dbReference type="ChEBI" id="CHEBI:30616"/>
    </ligand>
</feature>
<dbReference type="GO" id="GO:0016301">
    <property type="term" value="F:kinase activity"/>
    <property type="evidence" value="ECO:0007669"/>
    <property type="project" value="UniProtKB-KW"/>
</dbReference>
<keyword evidence="18" id="KW-0460">Magnesium</keyword>
<keyword evidence="18" id="KW-0479">Metal-binding</keyword>
<proteinExistence type="inferred from homology"/>
<keyword evidence="21" id="KW-1185">Reference proteome</keyword>
<keyword evidence="13" id="KW-0594">Phospholipid biosynthesis</keyword>
<evidence type="ECO:0000256" key="9">
    <source>
        <dbReference type="ARBA" id="ARBA00022840"/>
    </source>
</evidence>
<keyword evidence="3" id="KW-1003">Cell membrane</keyword>
<dbReference type="eggNOG" id="COG0818">
    <property type="taxonomic scope" value="Bacteria"/>
</dbReference>
<dbReference type="EMBL" id="CP000510">
    <property type="protein sequence ID" value="ABM03499.1"/>
    <property type="molecule type" value="Genomic_DNA"/>
</dbReference>
<evidence type="ECO:0000256" key="17">
    <source>
        <dbReference type="PIRSR" id="PIRSR600829-3"/>
    </source>
</evidence>
<keyword evidence="4" id="KW-0444">Lipid biosynthesis</keyword>
<feature type="transmembrane region" description="Helical" evidence="19">
    <location>
        <begin position="32"/>
        <end position="49"/>
    </location>
</feature>
<dbReference type="GO" id="GO:0008654">
    <property type="term" value="P:phospholipid biosynthetic process"/>
    <property type="evidence" value="ECO:0007669"/>
    <property type="project" value="UniProtKB-KW"/>
</dbReference>
<evidence type="ECO:0000256" key="8">
    <source>
        <dbReference type="ARBA" id="ARBA00022777"/>
    </source>
</evidence>
<dbReference type="KEGG" id="pin:Ping_1713"/>
<evidence type="ECO:0000256" key="19">
    <source>
        <dbReference type="SAM" id="Phobius"/>
    </source>
</evidence>
<evidence type="ECO:0000256" key="6">
    <source>
        <dbReference type="ARBA" id="ARBA00022692"/>
    </source>
</evidence>
<organism evidence="20 21">
    <name type="scientific">Psychromonas ingrahamii (strain DSM 17664 / CCUG 51855 / 37)</name>
    <dbReference type="NCBI Taxonomy" id="357804"/>
    <lineage>
        <taxon>Bacteria</taxon>
        <taxon>Pseudomonadati</taxon>
        <taxon>Pseudomonadota</taxon>
        <taxon>Gammaproteobacteria</taxon>
        <taxon>Alteromonadales</taxon>
        <taxon>Psychromonadaceae</taxon>
        <taxon>Psychromonas</taxon>
    </lineage>
</organism>
<evidence type="ECO:0000256" key="5">
    <source>
        <dbReference type="ARBA" id="ARBA00022679"/>
    </source>
</evidence>
<keyword evidence="7 17" id="KW-0547">Nucleotide-binding</keyword>
<protein>
    <submittedName>
        <fullName evidence="20">Diacylglycerol kinase</fullName>
    </submittedName>
</protein>